<feature type="binding site" evidence="7">
    <location>
        <position position="298"/>
    </location>
    <ligand>
        <name>glyoxylate</name>
        <dbReference type="ChEBI" id="CHEBI:36655"/>
    </ligand>
</feature>
<dbReference type="Pfam" id="PF01070">
    <property type="entry name" value="FMN_dh"/>
    <property type="match status" value="1"/>
</dbReference>
<keyword evidence="2 7" id="KW-0285">Flavoprotein</keyword>
<keyword evidence="3 7" id="KW-0288">FMN</keyword>
<evidence type="ECO:0000313" key="10">
    <source>
        <dbReference type="Proteomes" id="UP000198263"/>
    </source>
</evidence>
<dbReference type="AlphaFoldDB" id="A0A658R328"/>
<dbReference type="InterPro" id="IPR008259">
    <property type="entry name" value="FMN_hydac_DH_AS"/>
</dbReference>
<dbReference type="EMBL" id="FCNV02000012">
    <property type="protein sequence ID" value="SAL43365.1"/>
    <property type="molecule type" value="Genomic_DNA"/>
</dbReference>
<feature type="binding site" evidence="7">
    <location>
        <begin position="326"/>
        <end position="330"/>
    </location>
    <ligand>
        <name>FMN</name>
        <dbReference type="ChEBI" id="CHEBI:58210"/>
    </ligand>
</feature>
<dbReference type="PROSITE" id="PS51349">
    <property type="entry name" value="FMN_HYDROXY_ACID_DH_2"/>
    <property type="match status" value="1"/>
</dbReference>
<feature type="binding site" evidence="7">
    <location>
        <begin position="95"/>
        <end position="97"/>
    </location>
    <ligand>
        <name>FMN</name>
        <dbReference type="ChEBI" id="CHEBI:58210"/>
    </ligand>
</feature>
<dbReference type="OrthoDB" id="9770452at2"/>
<evidence type="ECO:0000259" key="8">
    <source>
        <dbReference type="PROSITE" id="PS51349"/>
    </source>
</evidence>
<evidence type="ECO:0000256" key="7">
    <source>
        <dbReference type="PIRSR" id="PIRSR000138-2"/>
    </source>
</evidence>
<dbReference type="Proteomes" id="UP000198263">
    <property type="component" value="Unassembled WGS sequence"/>
</dbReference>
<keyword evidence="10" id="KW-1185">Reference proteome</keyword>
<dbReference type="PANTHER" id="PTHR10578">
    <property type="entry name" value="S -2-HYDROXY-ACID OXIDASE-RELATED"/>
    <property type="match status" value="1"/>
</dbReference>
<dbReference type="RefSeq" id="WP_040053724.1">
    <property type="nucleotide sequence ID" value="NZ_FCNV02000012.1"/>
</dbReference>
<evidence type="ECO:0000256" key="6">
    <source>
        <dbReference type="PIRSR" id="PIRSR000138-1"/>
    </source>
</evidence>
<evidence type="ECO:0000256" key="2">
    <source>
        <dbReference type="ARBA" id="ARBA00022630"/>
    </source>
</evidence>
<feature type="binding site" evidence="7">
    <location>
        <begin position="349"/>
        <end position="350"/>
    </location>
    <ligand>
        <name>FMN</name>
        <dbReference type="ChEBI" id="CHEBI:58210"/>
    </ligand>
</feature>
<feature type="binding site" evidence="7">
    <location>
        <position position="271"/>
    </location>
    <ligand>
        <name>FMN</name>
        <dbReference type="ChEBI" id="CHEBI:58210"/>
    </ligand>
</feature>
<feature type="binding site" evidence="7">
    <location>
        <position position="172"/>
    </location>
    <ligand>
        <name>FMN</name>
        <dbReference type="ChEBI" id="CHEBI:58210"/>
    </ligand>
</feature>
<dbReference type="InterPro" id="IPR012133">
    <property type="entry name" value="Alpha-hydoxy_acid_DH_FMN"/>
</dbReference>
<dbReference type="InterPro" id="IPR013785">
    <property type="entry name" value="Aldolase_TIM"/>
</dbReference>
<feature type="domain" description="FMN hydroxy acid dehydrogenase" evidence="8">
    <location>
        <begin position="16"/>
        <end position="400"/>
    </location>
</feature>
<keyword evidence="4" id="KW-0560">Oxidoreductase</keyword>
<dbReference type="PIRSF" id="PIRSF000138">
    <property type="entry name" value="Al-hdrx_acd_dh"/>
    <property type="match status" value="1"/>
</dbReference>
<dbReference type="PROSITE" id="PS00557">
    <property type="entry name" value="FMN_HYDROXY_ACID_DH_1"/>
    <property type="match status" value="1"/>
</dbReference>
<evidence type="ECO:0000313" key="9">
    <source>
        <dbReference type="EMBL" id="SAL43365.1"/>
    </source>
</evidence>
<dbReference type="GO" id="GO:0010181">
    <property type="term" value="F:FMN binding"/>
    <property type="evidence" value="ECO:0007669"/>
    <property type="project" value="InterPro"/>
</dbReference>
<sequence length="410" mass="44766">MKAEQIKHPPAQPVPKTLRRYLSLDDFEIAARRHLPRPIFGYISGAAERNASLDDNERAYSEYRFVTRVLRDVSRRTQATTLLGKTYRAPFGIAPMGISALSAYRGDLVQAQAAREAGIPMIMSGSSLIPLETVAKEASGTWFQAYLPGEPEKIRALIERVERAGYDTLVLTVDTAVLANRENNIRTGFSTPLKPGMRLAWDGVTRPRWLFGTALRTLVKHGMPHFENSYATRGAPIFSGRVVRDFGAKDHLNWSHVLQIREQWKGKLVIKGIMAAEDAVAARDHGADGIIISNHGGRQLDGTAAPLRVLPRIAEAVGHDIAVMIDGGIRRGTDVLKALALGADFVFVGRPFNYAASVAGKAGVAHAIGILYAEVQRNLGLLGVNGIDELTPHVLIKLPEDSAANKRHGR</sequence>
<evidence type="ECO:0000256" key="5">
    <source>
        <dbReference type="ARBA" id="ARBA00024042"/>
    </source>
</evidence>
<gene>
    <name evidence="9" type="ORF">AWB72_04557</name>
</gene>
<comment type="caution">
    <text evidence="9">The sequence shown here is derived from an EMBL/GenBank/DDBJ whole genome shotgun (WGS) entry which is preliminary data.</text>
</comment>
<evidence type="ECO:0000256" key="1">
    <source>
        <dbReference type="ARBA" id="ARBA00001917"/>
    </source>
</evidence>
<feature type="binding site" evidence="7">
    <location>
        <position position="42"/>
    </location>
    <ligand>
        <name>glyoxylate</name>
        <dbReference type="ChEBI" id="CHEBI:36655"/>
    </ligand>
</feature>
<feature type="binding site" evidence="7">
    <location>
        <position position="146"/>
    </location>
    <ligand>
        <name>glyoxylate</name>
        <dbReference type="ChEBI" id="CHEBI:36655"/>
    </ligand>
</feature>
<feature type="binding site" evidence="7">
    <location>
        <position position="295"/>
    </location>
    <ligand>
        <name>glyoxylate</name>
        <dbReference type="ChEBI" id="CHEBI:36655"/>
    </ligand>
</feature>
<feature type="binding site" evidence="7">
    <location>
        <position position="293"/>
    </location>
    <ligand>
        <name>FMN</name>
        <dbReference type="ChEBI" id="CHEBI:58210"/>
    </ligand>
</feature>
<feature type="binding site" evidence="7">
    <location>
        <position position="144"/>
    </location>
    <ligand>
        <name>FMN</name>
        <dbReference type="ChEBI" id="CHEBI:58210"/>
    </ligand>
</feature>
<dbReference type="GO" id="GO:0005886">
    <property type="term" value="C:plasma membrane"/>
    <property type="evidence" value="ECO:0007669"/>
    <property type="project" value="TreeGrafter"/>
</dbReference>
<dbReference type="PANTHER" id="PTHR10578:SF107">
    <property type="entry name" value="2-HYDROXYACID OXIDASE 1"/>
    <property type="match status" value="1"/>
</dbReference>
<feature type="binding site" evidence="7">
    <location>
        <position position="181"/>
    </location>
    <ligand>
        <name>glyoxylate</name>
        <dbReference type="ChEBI" id="CHEBI:36655"/>
    </ligand>
</feature>
<dbReference type="InterPro" id="IPR037396">
    <property type="entry name" value="FMN_HAD"/>
</dbReference>
<comment type="similarity">
    <text evidence="5">Belongs to the FMN-dependent alpha-hydroxy acid dehydrogenase family.</text>
</comment>
<dbReference type="SUPFAM" id="SSF51395">
    <property type="entry name" value="FMN-linked oxidoreductases"/>
    <property type="match status" value="1"/>
</dbReference>
<comment type="cofactor">
    <cofactor evidence="1">
        <name>FMN</name>
        <dbReference type="ChEBI" id="CHEBI:58210"/>
    </cofactor>
</comment>
<dbReference type="GO" id="GO:0009060">
    <property type="term" value="P:aerobic respiration"/>
    <property type="evidence" value="ECO:0007669"/>
    <property type="project" value="TreeGrafter"/>
</dbReference>
<evidence type="ECO:0000256" key="3">
    <source>
        <dbReference type="ARBA" id="ARBA00022643"/>
    </source>
</evidence>
<name>A0A658R328_9BURK</name>
<organism evidence="9 10">
    <name type="scientific">Caballeronia concitans</name>
    <dbReference type="NCBI Taxonomy" id="1777133"/>
    <lineage>
        <taxon>Bacteria</taxon>
        <taxon>Pseudomonadati</taxon>
        <taxon>Pseudomonadota</taxon>
        <taxon>Betaproteobacteria</taxon>
        <taxon>Burkholderiales</taxon>
        <taxon>Burkholderiaceae</taxon>
        <taxon>Caballeronia</taxon>
    </lineage>
</organism>
<reference evidence="9 10" key="1">
    <citation type="submission" date="2016-01" db="EMBL/GenBank/DDBJ databases">
        <authorList>
            <person name="Peeters C."/>
        </authorList>
    </citation>
    <scope>NUCLEOTIDE SEQUENCE [LARGE SCALE GENOMIC DNA]</scope>
    <source>
        <strain evidence="9">LMG 29315</strain>
    </source>
</reference>
<evidence type="ECO:0000256" key="4">
    <source>
        <dbReference type="ARBA" id="ARBA00023002"/>
    </source>
</evidence>
<dbReference type="Gene3D" id="3.20.20.70">
    <property type="entry name" value="Aldolase class I"/>
    <property type="match status" value="1"/>
</dbReference>
<accession>A0A658R328</accession>
<protein>
    <submittedName>
        <fullName evidence="9">Dehydrogenase, FMN-dependent</fullName>
    </submittedName>
</protein>
<proteinExistence type="inferred from homology"/>
<feature type="active site" description="Proton acceptor" evidence="6">
    <location>
        <position position="295"/>
    </location>
</feature>
<dbReference type="CDD" id="cd02809">
    <property type="entry name" value="alpha_hydroxyacid_oxid_FMN"/>
    <property type="match status" value="1"/>
</dbReference>
<dbReference type="GO" id="GO:0004459">
    <property type="term" value="F:L-lactate dehydrogenase (NAD+) activity"/>
    <property type="evidence" value="ECO:0007669"/>
    <property type="project" value="TreeGrafter"/>
</dbReference>
<feature type="binding site" evidence="7">
    <location>
        <position position="124"/>
    </location>
    <ligand>
        <name>FMN</name>
        <dbReference type="ChEBI" id="CHEBI:58210"/>
    </ligand>
</feature>
<dbReference type="FunFam" id="3.20.20.70:FF:000029">
    <property type="entry name" value="L-lactate dehydrogenase"/>
    <property type="match status" value="1"/>
</dbReference>
<dbReference type="InterPro" id="IPR000262">
    <property type="entry name" value="FMN-dep_DH"/>
</dbReference>